<dbReference type="GeneID" id="30967228"/>
<comment type="similarity">
    <text evidence="1">Belongs to the WrbA family.</text>
</comment>
<dbReference type="GO" id="GO:0160020">
    <property type="term" value="P:positive regulation of ferroptosis"/>
    <property type="evidence" value="ECO:0007669"/>
    <property type="project" value="UniProtKB-ARBA"/>
</dbReference>
<dbReference type="InParanoid" id="A0A1D2VDR9"/>
<sequence length="251" mass="27093">MSKVAILAYSMYGHIFTLADSLKKGVESAGGTADIYQLPETLSEETLQLLHAPEKPFDIPIATLETLQSYDSFLFGIPTRFGNVPAQWKSFWDSTGALWANGALHGKTVGFFVSTGTPNGGQETTVRNSISMVAHHGMIYIPLGYKGVMPQLSNLDEVHGGSPWGAGTLAGADGSRKPSELELKVAFIQGLEFYNTSKKFISIPDSVKVSSSNTPSSVPPSQSNSIKPDAAVSPEKKLSKRERIRRLCVIM</sequence>
<dbReference type="NCBIfam" id="NF002999">
    <property type="entry name" value="PRK03767.1"/>
    <property type="match status" value="1"/>
</dbReference>
<dbReference type="InterPro" id="IPR005025">
    <property type="entry name" value="FMN_Rdtase-like_dom"/>
</dbReference>
<proteinExistence type="inferred from homology"/>
<name>A0A1D2VDR9_9ASCO</name>
<dbReference type="Pfam" id="PF03358">
    <property type="entry name" value="FMN_red"/>
    <property type="match status" value="1"/>
</dbReference>
<dbReference type="EMBL" id="KV454484">
    <property type="protein sequence ID" value="ODV59749.1"/>
    <property type="molecule type" value="Genomic_DNA"/>
</dbReference>
<feature type="compositionally biased region" description="Low complexity" evidence="2">
    <location>
        <begin position="206"/>
        <end position="225"/>
    </location>
</feature>
<dbReference type="GO" id="GO:0010181">
    <property type="term" value="F:FMN binding"/>
    <property type="evidence" value="ECO:0007669"/>
    <property type="project" value="InterPro"/>
</dbReference>
<dbReference type="FunFam" id="3.40.50.360:FF:000001">
    <property type="entry name" value="NAD(P)H dehydrogenase (Quinone) FQR1-like"/>
    <property type="match status" value="1"/>
</dbReference>
<dbReference type="PANTHER" id="PTHR30546:SF23">
    <property type="entry name" value="FLAVOPROTEIN-LIKE PROTEIN YCP4-RELATED"/>
    <property type="match status" value="1"/>
</dbReference>
<dbReference type="GO" id="GO:0003955">
    <property type="term" value="F:NAD(P)H dehydrogenase (quinone) activity"/>
    <property type="evidence" value="ECO:0007669"/>
    <property type="project" value="InterPro"/>
</dbReference>
<keyword evidence="5" id="KW-1185">Reference proteome</keyword>
<feature type="region of interest" description="Disordered" evidence="2">
    <location>
        <begin position="206"/>
        <end position="239"/>
    </location>
</feature>
<dbReference type="OrthoDB" id="504689at2759"/>
<evidence type="ECO:0000313" key="5">
    <source>
        <dbReference type="Proteomes" id="UP000095038"/>
    </source>
</evidence>
<evidence type="ECO:0000259" key="3">
    <source>
        <dbReference type="PROSITE" id="PS50902"/>
    </source>
</evidence>
<dbReference type="Proteomes" id="UP000095038">
    <property type="component" value="Unassembled WGS sequence"/>
</dbReference>
<dbReference type="GO" id="GO:0032126">
    <property type="term" value="C:eisosome"/>
    <property type="evidence" value="ECO:0007669"/>
    <property type="project" value="UniProtKB-ARBA"/>
</dbReference>
<protein>
    <submittedName>
        <fullName evidence="4">Flavo protein WrbA</fullName>
    </submittedName>
</protein>
<feature type="domain" description="Flavodoxin-like" evidence="3">
    <location>
        <begin position="4"/>
        <end position="193"/>
    </location>
</feature>
<dbReference type="RefSeq" id="XP_020046056.1">
    <property type="nucleotide sequence ID" value="XM_020193592.1"/>
</dbReference>
<accession>A0A1D2VDR9</accession>
<evidence type="ECO:0000256" key="2">
    <source>
        <dbReference type="SAM" id="MobiDB-lite"/>
    </source>
</evidence>
<dbReference type="NCBIfam" id="TIGR01755">
    <property type="entry name" value="flav_wrbA"/>
    <property type="match status" value="1"/>
</dbReference>
<dbReference type="InterPro" id="IPR010089">
    <property type="entry name" value="Flavoprotein_WrbA-like"/>
</dbReference>
<dbReference type="Gene3D" id="3.40.50.360">
    <property type="match status" value="1"/>
</dbReference>
<gene>
    <name evidence="4" type="ORF">ASCRUDRAFT_76725</name>
</gene>
<dbReference type="PROSITE" id="PS50902">
    <property type="entry name" value="FLAVODOXIN_LIKE"/>
    <property type="match status" value="1"/>
</dbReference>
<dbReference type="AlphaFoldDB" id="A0A1D2VDR9"/>
<evidence type="ECO:0000256" key="1">
    <source>
        <dbReference type="ARBA" id="ARBA00006961"/>
    </source>
</evidence>
<dbReference type="InterPro" id="IPR029039">
    <property type="entry name" value="Flavoprotein-like_sf"/>
</dbReference>
<dbReference type="InterPro" id="IPR008254">
    <property type="entry name" value="Flavodoxin/NO_synth"/>
</dbReference>
<dbReference type="STRING" id="1344418.A0A1D2VDR9"/>
<evidence type="ECO:0000313" key="4">
    <source>
        <dbReference type="EMBL" id="ODV59749.1"/>
    </source>
</evidence>
<dbReference type="GO" id="GO:0016020">
    <property type="term" value="C:membrane"/>
    <property type="evidence" value="ECO:0007669"/>
    <property type="project" value="TreeGrafter"/>
</dbReference>
<dbReference type="PANTHER" id="PTHR30546">
    <property type="entry name" value="FLAVODOXIN-RELATED PROTEIN WRBA-RELATED"/>
    <property type="match status" value="1"/>
</dbReference>
<organism evidence="4 5">
    <name type="scientific">Ascoidea rubescens DSM 1968</name>
    <dbReference type="NCBI Taxonomy" id="1344418"/>
    <lineage>
        <taxon>Eukaryota</taxon>
        <taxon>Fungi</taxon>
        <taxon>Dikarya</taxon>
        <taxon>Ascomycota</taxon>
        <taxon>Saccharomycotina</taxon>
        <taxon>Saccharomycetes</taxon>
        <taxon>Ascoideaceae</taxon>
        <taxon>Ascoidea</taxon>
    </lineage>
</organism>
<dbReference type="SUPFAM" id="SSF52218">
    <property type="entry name" value="Flavoproteins"/>
    <property type="match status" value="1"/>
</dbReference>
<reference evidence="5" key="1">
    <citation type="submission" date="2016-05" db="EMBL/GenBank/DDBJ databases">
        <title>Comparative genomics of biotechnologically important yeasts.</title>
        <authorList>
            <consortium name="DOE Joint Genome Institute"/>
            <person name="Riley R."/>
            <person name="Haridas S."/>
            <person name="Wolfe K.H."/>
            <person name="Lopes M.R."/>
            <person name="Hittinger C.T."/>
            <person name="Goker M."/>
            <person name="Salamov A."/>
            <person name="Wisecaver J."/>
            <person name="Long T.M."/>
            <person name="Aerts A.L."/>
            <person name="Barry K."/>
            <person name="Choi C."/>
            <person name="Clum A."/>
            <person name="Coughlan A.Y."/>
            <person name="Deshpande S."/>
            <person name="Douglass A.P."/>
            <person name="Hanson S.J."/>
            <person name="Klenk H.-P."/>
            <person name="Labutti K."/>
            <person name="Lapidus A."/>
            <person name="Lindquist E."/>
            <person name="Lipzen A."/>
            <person name="Meier-Kolthoff J.P."/>
            <person name="Ohm R.A."/>
            <person name="Otillar R.P."/>
            <person name="Pangilinan J."/>
            <person name="Peng Y."/>
            <person name="Rokas A."/>
            <person name="Rosa C.A."/>
            <person name="Scheuner C."/>
            <person name="Sibirny A.A."/>
            <person name="Slot J.C."/>
            <person name="Stielow J.B."/>
            <person name="Sun H."/>
            <person name="Kurtzman C.P."/>
            <person name="Blackwell M."/>
            <person name="Grigoriev I.V."/>
            <person name="Jeffries T.W."/>
        </authorList>
    </citation>
    <scope>NUCLEOTIDE SEQUENCE [LARGE SCALE GENOMIC DNA]</scope>
    <source>
        <strain evidence="5">DSM 1968</strain>
    </source>
</reference>